<dbReference type="SUPFAM" id="SSF55486">
    <property type="entry name" value="Metalloproteases ('zincins'), catalytic domain"/>
    <property type="match status" value="1"/>
</dbReference>
<keyword evidence="3" id="KW-0732">Signal</keyword>
<dbReference type="PANTHER" id="PTHR45726">
    <property type="entry name" value="LEUKOTRIENE A-4 HYDROLASE"/>
    <property type="match status" value="1"/>
</dbReference>
<dbReference type="AlphaFoldDB" id="A0A367GQ71"/>
<dbReference type="GO" id="GO:0008270">
    <property type="term" value="F:zinc ion binding"/>
    <property type="evidence" value="ECO:0007669"/>
    <property type="project" value="InterPro"/>
</dbReference>
<evidence type="ECO:0000256" key="1">
    <source>
        <dbReference type="PIRSR" id="PIRSR634015-1"/>
    </source>
</evidence>
<comment type="cofactor">
    <cofactor evidence="2">
        <name>Zn(2+)</name>
        <dbReference type="ChEBI" id="CHEBI:29105"/>
    </cofactor>
    <text evidence="2">Binds 1 zinc ion per subunit.</text>
</comment>
<keyword evidence="2" id="KW-0479">Metal-binding</keyword>
<feature type="domain" description="Peptidase M1 membrane alanine aminopeptidase" evidence="4">
    <location>
        <begin position="275"/>
        <end position="474"/>
    </location>
</feature>
<feature type="binding site" evidence="2">
    <location>
        <position position="339"/>
    </location>
    <ligand>
        <name>Zn(2+)</name>
        <dbReference type="ChEBI" id="CHEBI:29105"/>
        <note>catalytic</note>
    </ligand>
</feature>
<feature type="chain" id="PRO_5016688669" evidence="3">
    <location>
        <begin position="21"/>
        <end position="553"/>
    </location>
</feature>
<keyword evidence="2" id="KW-0862">Zinc</keyword>
<feature type="active site" description="Proton acceptor" evidence="1">
    <location>
        <position position="340"/>
    </location>
</feature>
<dbReference type="InterPro" id="IPR034015">
    <property type="entry name" value="M1_LTA4H"/>
</dbReference>
<keyword evidence="6" id="KW-1185">Reference proteome</keyword>
<reference evidence="5 6" key="1">
    <citation type="submission" date="2018-05" db="EMBL/GenBank/DDBJ databases">
        <title>Mucilaginibacter hurinus sp. nov., isolated from briquette warehouse soil.</title>
        <authorList>
            <person name="Choi L."/>
        </authorList>
    </citation>
    <scope>NUCLEOTIDE SEQUENCE [LARGE SCALE GENOMIC DNA]</scope>
    <source>
        <strain evidence="5 6">ZR32</strain>
    </source>
</reference>
<evidence type="ECO:0000313" key="6">
    <source>
        <dbReference type="Proteomes" id="UP000253209"/>
    </source>
</evidence>
<evidence type="ECO:0000259" key="4">
    <source>
        <dbReference type="Pfam" id="PF01433"/>
    </source>
</evidence>
<proteinExistence type="predicted"/>
<accession>A0A367GQ71</accession>
<protein>
    <submittedName>
        <fullName evidence="5">M1 family peptidase</fullName>
    </submittedName>
</protein>
<gene>
    <name evidence="5" type="ORF">DJ568_06835</name>
</gene>
<dbReference type="Pfam" id="PF01433">
    <property type="entry name" value="Peptidase_M1"/>
    <property type="match status" value="1"/>
</dbReference>
<comment type="caution">
    <text evidence="5">The sequence shown here is derived from an EMBL/GenBank/DDBJ whole genome shotgun (WGS) entry which is preliminary data.</text>
</comment>
<dbReference type="OrthoDB" id="100605at2"/>
<dbReference type="InterPro" id="IPR042097">
    <property type="entry name" value="Aminopeptidase_N-like_N_sf"/>
</dbReference>
<feature type="binding site" evidence="2">
    <location>
        <position position="362"/>
    </location>
    <ligand>
        <name>Zn(2+)</name>
        <dbReference type="ChEBI" id="CHEBI:29105"/>
        <note>catalytic</note>
    </ligand>
</feature>
<feature type="active site" description="Proton donor" evidence="1">
    <location>
        <position position="414"/>
    </location>
</feature>
<dbReference type="InterPro" id="IPR014782">
    <property type="entry name" value="Peptidase_M1_dom"/>
</dbReference>
<dbReference type="InterPro" id="IPR027268">
    <property type="entry name" value="Peptidase_M4/M1_CTD_sf"/>
</dbReference>
<dbReference type="PANTHER" id="PTHR45726:SF3">
    <property type="entry name" value="LEUKOTRIENE A-4 HYDROLASE"/>
    <property type="match status" value="1"/>
</dbReference>
<dbReference type="EMBL" id="QGDC01000003">
    <property type="protein sequence ID" value="RCH55602.1"/>
    <property type="molecule type" value="Genomic_DNA"/>
</dbReference>
<dbReference type="Gene3D" id="1.10.390.10">
    <property type="entry name" value="Neutral Protease Domain 2"/>
    <property type="match status" value="1"/>
</dbReference>
<dbReference type="RefSeq" id="WP_114004517.1">
    <property type="nucleotide sequence ID" value="NZ_QGDC01000003.1"/>
</dbReference>
<dbReference type="Gene3D" id="2.60.40.1730">
    <property type="entry name" value="tricorn interacting facor f3 domain"/>
    <property type="match status" value="1"/>
</dbReference>
<evidence type="ECO:0000256" key="2">
    <source>
        <dbReference type="PIRSR" id="PIRSR634015-3"/>
    </source>
</evidence>
<evidence type="ECO:0000313" key="5">
    <source>
        <dbReference type="EMBL" id="RCH55602.1"/>
    </source>
</evidence>
<sequence length="553" mass="62871">MRRILTVLLAFTCVFATASAQLLVNKEQTFTRADSLRGSLTPFRTCYDINYYHLDVKFDIDKKFISGSNRFKFTATQNFTRLQFDLFANLKVDKVIYKGKELPFHRDYNAVFVSFPQPIVNGSKDEFTVYYSGNPTVAKRAPWDGGVVYTTDSLGRPWVATACQGLGASAWWPNKDHQADEVDSMLISVSVPTGLKEVSNGRLRKVTRLKNGYTRFDWFVSNPINNYGVAVNIGDYVNIKDSYNGEKGKLDINYWVLSYNVSKAKKHFGDDVKPMLKAFEYWFGPYPFYEDSFKLVDAPFLGMEHQSAVAYGNQYKKGYLGHDLSNTGLGLAWDYIIVHEAGHEWFGNNVTAKDIADMWIQESFTTYSEGLFTESTQGKQKGQEYIYGLRAGIDNDKAIVGPYNVNKEGSGDMYPKGAVLLNMIRTIVNDDAKWRNILRGLGKTFYHQTVTYSDVVNYINKEAGIDLTTVFDQYLNHRTIPVLEFAINQDKLSARWITFVDNFTMPVRVKIPGGEYKLIMLNNNKFTPVDIPGATKDNIEADTFNFYIGLLKD</sequence>
<evidence type="ECO:0000256" key="3">
    <source>
        <dbReference type="SAM" id="SignalP"/>
    </source>
</evidence>
<name>A0A367GQ71_9SPHI</name>
<organism evidence="5 6">
    <name type="scientific">Mucilaginibacter hurinus</name>
    <dbReference type="NCBI Taxonomy" id="2201324"/>
    <lineage>
        <taxon>Bacteria</taxon>
        <taxon>Pseudomonadati</taxon>
        <taxon>Bacteroidota</taxon>
        <taxon>Sphingobacteriia</taxon>
        <taxon>Sphingobacteriales</taxon>
        <taxon>Sphingobacteriaceae</taxon>
        <taxon>Mucilaginibacter</taxon>
    </lineage>
</organism>
<dbReference type="Proteomes" id="UP000253209">
    <property type="component" value="Unassembled WGS sequence"/>
</dbReference>
<dbReference type="SUPFAM" id="SSF63737">
    <property type="entry name" value="Leukotriene A4 hydrolase N-terminal domain"/>
    <property type="match status" value="1"/>
</dbReference>
<feature type="binding site" evidence="2">
    <location>
        <position position="343"/>
    </location>
    <ligand>
        <name>Zn(2+)</name>
        <dbReference type="ChEBI" id="CHEBI:29105"/>
        <note>catalytic</note>
    </ligand>
</feature>
<dbReference type="GO" id="GO:0008237">
    <property type="term" value="F:metallopeptidase activity"/>
    <property type="evidence" value="ECO:0007669"/>
    <property type="project" value="InterPro"/>
</dbReference>
<dbReference type="CDD" id="cd09603">
    <property type="entry name" value="M1_APN_like"/>
    <property type="match status" value="1"/>
</dbReference>
<feature type="signal peptide" evidence="3">
    <location>
        <begin position="1"/>
        <end position="20"/>
    </location>
</feature>